<dbReference type="SUPFAM" id="SSF50249">
    <property type="entry name" value="Nucleic acid-binding proteins"/>
    <property type="match status" value="1"/>
</dbReference>
<dbReference type="Gene3D" id="2.30.30.30">
    <property type="match status" value="1"/>
</dbReference>
<reference evidence="4" key="1">
    <citation type="journal article" date="2008" name="Nature">
        <title>The amphioxus genome and the evolution of the chordate karyotype.</title>
        <authorList>
            <consortium name="US DOE Joint Genome Institute (JGI-PGF)"/>
            <person name="Putnam N.H."/>
            <person name="Butts T."/>
            <person name="Ferrier D.E.K."/>
            <person name="Furlong R.F."/>
            <person name="Hellsten U."/>
            <person name="Kawashima T."/>
            <person name="Robinson-Rechavi M."/>
            <person name="Shoguchi E."/>
            <person name="Terry A."/>
            <person name="Yu J.-K."/>
            <person name="Benito-Gutierrez E.L."/>
            <person name="Dubchak I."/>
            <person name="Garcia-Fernandez J."/>
            <person name="Gibson-Brown J.J."/>
            <person name="Grigoriev I.V."/>
            <person name="Horton A.C."/>
            <person name="de Jong P.J."/>
            <person name="Jurka J."/>
            <person name="Kapitonov V.V."/>
            <person name="Kohara Y."/>
            <person name="Kuroki Y."/>
            <person name="Lindquist E."/>
            <person name="Lucas S."/>
            <person name="Osoegawa K."/>
            <person name="Pennacchio L.A."/>
            <person name="Salamov A.A."/>
            <person name="Satou Y."/>
            <person name="Sauka-Spengler T."/>
            <person name="Schmutz J."/>
            <person name="Shin-I T."/>
            <person name="Toyoda A."/>
            <person name="Bronner-Fraser M."/>
            <person name="Fujiyama A."/>
            <person name="Holland L.Z."/>
            <person name="Holland P.W.H."/>
            <person name="Satoh N."/>
            <person name="Rokhsar D.S."/>
        </authorList>
    </citation>
    <scope>NUCLEOTIDE SEQUENCE [LARGE SCALE GENOMIC DNA]</scope>
    <source>
        <strain evidence="4">S238N-H82</strain>
        <tissue evidence="4">Testes</tissue>
    </source>
</reference>
<protein>
    <recommendedName>
        <fullName evidence="2">Eukaryotic translation initiation factor 5A</fullName>
        <shortName evidence="2">eIF-5A</shortName>
    </recommendedName>
</protein>
<comment type="subcellular location">
    <subcellularLocation>
        <location evidence="1">Endoplasmic reticulum membrane</location>
        <topology evidence="1">Peripheral membrane protein</topology>
        <orientation evidence="1">Cytoplasmic side</orientation>
    </subcellularLocation>
</comment>
<feature type="domain" description="Translation initiation factor 5A C-terminal" evidence="3">
    <location>
        <begin position="75"/>
        <end position="139"/>
    </location>
</feature>
<dbReference type="InterPro" id="IPR020189">
    <property type="entry name" value="IF5A_C"/>
</dbReference>
<dbReference type="GO" id="GO:0045905">
    <property type="term" value="P:positive regulation of translational termination"/>
    <property type="evidence" value="ECO:0007669"/>
    <property type="project" value="UniProtKB-UniRule"/>
</dbReference>
<dbReference type="GO" id="GO:0005789">
    <property type="term" value="C:endoplasmic reticulum membrane"/>
    <property type="evidence" value="ECO:0007669"/>
    <property type="project" value="UniProtKB-SubCell"/>
</dbReference>
<dbReference type="PIRSF" id="PIRSF003025">
    <property type="entry name" value="eIF5A"/>
    <property type="match status" value="1"/>
</dbReference>
<dbReference type="InParanoid" id="C3Y721"/>
<comment type="similarity">
    <text evidence="2">Belongs to the eIF-5A family.</text>
</comment>
<dbReference type="Gene3D" id="2.40.50.140">
    <property type="entry name" value="Nucleic acid-binding proteins"/>
    <property type="match status" value="1"/>
</dbReference>
<dbReference type="GO" id="GO:0003746">
    <property type="term" value="F:translation elongation factor activity"/>
    <property type="evidence" value="ECO:0007669"/>
    <property type="project" value="UniProtKB-UniRule"/>
</dbReference>
<keyword evidence="2" id="KW-0648">Protein biosynthesis</keyword>
<dbReference type="FunFam" id="2.30.30.30:FF:000012">
    <property type="entry name" value="Eukaryotic translation initiation factor 5A"/>
    <property type="match status" value="1"/>
</dbReference>
<dbReference type="InterPro" id="IPR008991">
    <property type="entry name" value="Translation_prot_SH3-like_sf"/>
</dbReference>
<accession>C3Y721</accession>
<dbReference type="GO" id="GO:0043022">
    <property type="term" value="F:ribosome binding"/>
    <property type="evidence" value="ECO:0007669"/>
    <property type="project" value="UniProtKB-UniRule"/>
</dbReference>
<dbReference type="InterPro" id="IPR048670">
    <property type="entry name" value="IF5A-like_N"/>
</dbReference>
<dbReference type="SUPFAM" id="SSF50104">
    <property type="entry name" value="Translation proteins SH3-like domain"/>
    <property type="match status" value="1"/>
</dbReference>
<dbReference type="FunCoup" id="C3Y721">
    <property type="interactions" value="708"/>
</dbReference>
<dbReference type="InterPro" id="IPR001884">
    <property type="entry name" value="IF5A-like"/>
</dbReference>
<dbReference type="GO" id="GO:0045901">
    <property type="term" value="P:positive regulation of translational elongation"/>
    <property type="evidence" value="ECO:0007669"/>
    <property type="project" value="UniProtKB-UniRule"/>
</dbReference>
<dbReference type="NCBIfam" id="TIGR00037">
    <property type="entry name" value="eIF_5A"/>
    <property type="match status" value="1"/>
</dbReference>
<comment type="PTM">
    <text evidence="2">eIF-5A seems to be the only eukaryotic protein to have a hypusine residue which is a post-translational modification of a lysine by the addition of a butylamino group.</text>
</comment>
<dbReference type="AlphaFoldDB" id="C3Y721"/>
<dbReference type="InterPro" id="IPR012340">
    <property type="entry name" value="NA-bd_OB-fold"/>
</dbReference>
<name>C3Y721_BRAFL</name>
<dbReference type="Pfam" id="PF01287">
    <property type="entry name" value="eIF-5a"/>
    <property type="match status" value="1"/>
</dbReference>
<evidence type="ECO:0000259" key="3">
    <source>
        <dbReference type="SMART" id="SM01376"/>
    </source>
</evidence>
<evidence type="ECO:0000313" key="4">
    <source>
        <dbReference type="EMBL" id="EEN64131.1"/>
    </source>
</evidence>
<dbReference type="STRING" id="7739.C3Y721"/>
<evidence type="ECO:0000256" key="2">
    <source>
        <dbReference type="RuleBase" id="RU362005"/>
    </source>
</evidence>
<dbReference type="eggNOG" id="KOG3271">
    <property type="taxonomic scope" value="Eukaryota"/>
</dbReference>
<proteinExistence type="inferred from homology"/>
<comment type="function">
    <text evidence="2">Translation factor that promotes translation elongation and termination, particularly upon ribosome stalling at specific amino acid sequence contexts. Binds between the exit (E) and peptidyl (P) site of the ribosome and promotes rescue of stalled ribosome: specifically required for efficient translation of polyproline-containing peptides as well as other motifs that stall the ribosome. Acts as ribosome quality control (RQC) cofactor by joining the RQC complex to facilitate peptidyl transfer during CAT tailing step.</text>
</comment>
<organism>
    <name type="scientific">Branchiostoma floridae</name>
    <name type="common">Florida lancelet</name>
    <name type="synonym">Amphioxus</name>
    <dbReference type="NCBI Taxonomy" id="7739"/>
    <lineage>
        <taxon>Eukaryota</taxon>
        <taxon>Metazoa</taxon>
        <taxon>Chordata</taxon>
        <taxon>Cephalochordata</taxon>
        <taxon>Leptocardii</taxon>
        <taxon>Amphioxiformes</taxon>
        <taxon>Branchiostomatidae</taxon>
        <taxon>Branchiostoma</taxon>
    </lineage>
</organism>
<dbReference type="InterPro" id="IPR014722">
    <property type="entry name" value="Rib_uL2_dom2"/>
</dbReference>
<dbReference type="EMBL" id="GG666488">
    <property type="protein sequence ID" value="EEN64131.1"/>
    <property type="molecule type" value="Genomic_DNA"/>
</dbReference>
<gene>
    <name evidence="4" type="ORF">BRAFLDRAFT_91401</name>
</gene>
<dbReference type="Pfam" id="PF21485">
    <property type="entry name" value="IF5A-like_N"/>
    <property type="match status" value="1"/>
</dbReference>
<dbReference type="SMART" id="SM01376">
    <property type="entry name" value="eIF-5a"/>
    <property type="match status" value="1"/>
</dbReference>
<dbReference type="PANTHER" id="PTHR11673">
    <property type="entry name" value="TRANSLATION INITIATION FACTOR 5A FAMILY MEMBER"/>
    <property type="match status" value="1"/>
</dbReference>
<sequence>MAALEADFESTDEAKSTYSTQAFALRKNGYVMLKDRPCKIVEISTTEGGKHGGEKVTIVGVDIFTGDEYKDVFPGIHKCDFVDLSDGVMKIMAEDGDFRDIKLPQGDVGHEIQSRHHRDEVFLVTVVSSLGEEMVIGAKSAEK</sequence>
<keyword evidence="2" id="KW-0385">Hypusine</keyword>
<evidence type="ECO:0000256" key="1">
    <source>
        <dbReference type="ARBA" id="ARBA00004397"/>
    </source>
</evidence>
<dbReference type="GO" id="GO:0003723">
    <property type="term" value="F:RNA binding"/>
    <property type="evidence" value="ECO:0007669"/>
    <property type="project" value="InterPro"/>
</dbReference>